<evidence type="ECO:0000256" key="2">
    <source>
        <dbReference type="PIRSR" id="PIRSR001549-1"/>
    </source>
</evidence>
<reference evidence="4 5" key="1">
    <citation type="submission" date="2018-06" db="EMBL/GenBank/DDBJ databases">
        <authorList>
            <consortium name="Pathogen Informatics"/>
            <person name="Doyle S."/>
        </authorList>
    </citation>
    <scope>NUCLEOTIDE SEQUENCE [LARGE SCALE GENOMIC DNA]</scope>
    <source>
        <strain evidence="4 5">NCTC13163</strain>
    </source>
</reference>
<organism evidence="4 5">
    <name type="scientific">Exiguobacterium aurantiacum</name>
    <dbReference type="NCBI Taxonomy" id="33987"/>
    <lineage>
        <taxon>Bacteria</taxon>
        <taxon>Bacillati</taxon>
        <taxon>Bacillota</taxon>
        <taxon>Bacilli</taxon>
        <taxon>Bacillales</taxon>
        <taxon>Bacillales Family XII. Incertae Sedis</taxon>
        <taxon>Exiguobacterium</taxon>
    </lineage>
</organism>
<dbReference type="GO" id="GO:0140096">
    <property type="term" value="F:catalytic activity, acting on a protein"/>
    <property type="evidence" value="ECO:0007669"/>
    <property type="project" value="UniProtKB-ARBA"/>
</dbReference>
<dbReference type="InterPro" id="IPR004516">
    <property type="entry name" value="HisRS/HisZ"/>
</dbReference>
<dbReference type="GO" id="GO:0004821">
    <property type="term" value="F:histidine-tRNA ligase activity"/>
    <property type="evidence" value="ECO:0007669"/>
    <property type="project" value="TreeGrafter"/>
</dbReference>
<keyword evidence="4" id="KW-0328">Glycosyltransferase</keyword>
<evidence type="ECO:0000256" key="1">
    <source>
        <dbReference type="ARBA" id="ARBA00023102"/>
    </source>
</evidence>
<evidence type="ECO:0000313" key="5">
    <source>
        <dbReference type="Proteomes" id="UP000254060"/>
    </source>
</evidence>
<feature type="binding site" evidence="2">
    <location>
        <position position="108"/>
    </location>
    <ligand>
        <name>L-histidine</name>
        <dbReference type="ChEBI" id="CHEBI:57595"/>
    </ligand>
</feature>
<keyword evidence="4" id="KW-0808">Transferase</keyword>
<dbReference type="GO" id="GO:0006427">
    <property type="term" value="P:histidyl-tRNA aminoacylation"/>
    <property type="evidence" value="ECO:0007669"/>
    <property type="project" value="TreeGrafter"/>
</dbReference>
<dbReference type="GO" id="GO:0005737">
    <property type="term" value="C:cytoplasm"/>
    <property type="evidence" value="ECO:0007669"/>
    <property type="project" value="InterPro"/>
</dbReference>
<dbReference type="OrthoDB" id="9800814at2"/>
<sequence>MIWFNTKGSIPEGWHELEDKDVVRPKQWMLSFLEQATTNGYRVIEPPLVEYYSHYQDLALFDESAYYRLFGNDGELLVMRPDYTLQIARKLADGSEPMRVAYAGAVYRRTPKHSGQPHERQQLGLEWIDGEAADTELIESFLSMTKDIMPRRGLRIQVGSAALVASIAEAAGIPERTLRQYLALRNLESLRELAVTYDYPLIAKLPFLIGDSAVEELKQEADSSLTGNIEDVERAVLHLRAIGLNASYDFGQTGDFDYYSGLTVTGTMDGRRVLSGGRYDSLYGHFGQSRRAFGLSLDLEQLGEVIS</sequence>
<name>A0A377FU36_9BACL</name>
<feature type="binding site" evidence="2">
    <location>
        <begin position="82"/>
        <end position="84"/>
    </location>
    <ligand>
        <name>L-histidine</name>
        <dbReference type="ChEBI" id="CHEBI:57595"/>
    </ligand>
</feature>
<dbReference type="STRING" id="1397694.GCA_000702585_02193"/>
<dbReference type="InterPro" id="IPR045864">
    <property type="entry name" value="aa-tRNA-synth_II/BPL/LPL"/>
</dbReference>
<protein>
    <submittedName>
        <fullName evidence="4">ATP phosphoribosyltransferase regulatory subunit</fullName>
    </submittedName>
</protein>
<dbReference type="GO" id="GO:0016757">
    <property type="term" value="F:glycosyltransferase activity"/>
    <property type="evidence" value="ECO:0007669"/>
    <property type="project" value="UniProtKB-KW"/>
</dbReference>
<dbReference type="AlphaFoldDB" id="A0A377FU36"/>
<dbReference type="Gene3D" id="3.30.930.10">
    <property type="entry name" value="Bira Bifunctional Protein, Domain 2"/>
    <property type="match status" value="1"/>
</dbReference>
<feature type="binding site" evidence="2">
    <location>
        <position position="122"/>
    </location>
    <ligand>
        <name>L-histidine</name>
        <dbReference type="ChEBI" id="CHEBI:57595"/>
    </ligand>
</feature>
<dbReference type="InterPro" id="IPR041715">
    <property type="entry name" value="HisRS-like_core"/>
</dbReference>
<dbReference type="PIRSF" id="PIRSF001549">
    <property type="entry name" value="His-tRNA_synth"/>
    <property type="match status" value="1"/>
</dbReference>
<accession>A0A377FU36</accession>
<keyword evidence="1" id="KW-0028">Amino-acid biosynthesis</keyword>
<evidence type="ECO:0000313" key="4">
    <source>
        <dbReference type="EMBL" id="STO08327.1"/>
    </source>
</evidence>
<dbReference type="Pfam" id="PF13393">
    <property type="entry name" value="tRNA-synt_His"/>
    <property type="match status" value="1"/>
</dbReference>
<feature type="binding site" evidence="2">
    <location>
        <position position="126"/>
    </location>
    <ligand>
        <name>L-histidine</name>
        <dbReference type="ChEBI" id="CHEBI:57595"/>
    </ligand>
</feature>
<dbReference type="Proteomes" id="UP000254060">
    <property type="component" value="Unassembled WGS sequence"/>
</dbReference>
<gene>
    <name evidence="4" type="primary">hisZ</name>
    <name evidence="4" type="ORF">NCTC13163_01697</name>
</gene>
<feature type="domain" description="Class II Histidinyl-tRNA synthetase (HisRS)-like catalytic core" evidence="3">
    <location>
        <begin position="14"/>
        <end position="302"/>
    </location>
</feature>
<dbReference type="SUPFAM" id="SSF55681">
    <property type="entry name" value="Class II aaRS and biotin synthetases"/>
    <property type="match status" value="1"/>
</dbReference>
<feature type="binding site" evidence="2">
    <location>
        <begin position="258"/>
        <end position="259"/>
    </location>
    <ligand>
        <name>L-histidine</name>
        <dbReference type="ChEBI" id="CHEBI:57595"/>
    </ligand>
</feature>
<dbReference type="PANTHER" id="PTHR43707">
    <property type="entry name" value="HISTIDYL-TRNA SYNTHETASE"/>
    <property type="match status" value="1"/>
</dbReference>
<dbReference type="RefSeq" id="WP_024370236.1">
    <property type="nucleotide sequence ID" value="NZ_UGGP01000001.1"/>
</dbReference>
<evidence type="ECO:0000259" key="3">
    <source>
        <dbReference type="Pfam" id="PF13393"/>
    </source>
</evidence>
<dbReference type="EMBL" id="UGGP01000001">
    <property type="protein sequence ID" value="STO08327.1"/>
    <property type="molecule type" value="Genomic_DNA"/>
</dbReference>
<keyword evidence="1" id="KW-0368">Histidine biosynthesis</keyword>
<dbReference type="PANTHER" id="PTHR43707:SF6">
    <property type="entry name" value="ATP PHOSPHORIBOSYLTRANSFERASE REGULATORY SUBUNIT"/>
    <property type="match status" value="1"/>
</dbReference>
<dbReference type="GO" id="GO:0000105">
    <property type="term" value="P:L-histidine biosynthetic process"/>
    <property type="evidence" value="ECO:0007669"/>
    <property type="project" value="UniProtKB-KW"/>
</dbReference>
<proteinExistence type="predicted"/>